<dbReference type="RefSeq" id="XP_013860363.1">
    <property type="nucleotide sequence ID" value="XM_014004909.1"/>
</dbReference>
<feature type="transmembrane region" description="Helical" evidence="1">
    <location>
        <begin position="287"/>
        <end position="311"/>
    </location>
</feature>
<dbReference type="PANTHER" id="PTHR36859">
    <property type="entry name" value="PROTEIN HIDE1"/>
    <property type="match status" value="1"/>
</dbReference>
<dbReference type="STRING" id="52670.A0A2I4AY02"/>
<dbReference type="Gene3D" id="2.60.40.10">
    <property type="entry name" value="Immunoglobulins"/>
    <property type="match status" value="2"/>
</dbReference>
<dbReference type="InParanoid" id="A0A2I4AY02"/>
<dbReference type="InterPro" id="IPR036179">
    <property type="entry name" value="Ig-like_dom_sf"/>
</dbReference>
<dbReference type="KEGG" id="alim:106515226"/>
<dbReference type="PANTHER" id="PTHR36859:SF1">
    <property type="entry name" value="PROTEIN HIDE1"/>
    <property type="match status" value="1"/>
</dbReference>
<proteinExistence type="predicted"/>
<keyword evidence="1" id="KW-1133">Transmembrane helix</keyword>
<dbReference type="InterPro" id="IPR013783">
    <property type="entry name" value="Ig-like_fold"/>
</dbReference>
<name>A0A2I4AY02_AUSLI</name>
<dbReference type="OrthoDB" id="8917711at2759"/>
<sequence length="383" mass="42534">MLYRNKEKVNSQVPQSAAEEVQFTVRVEHGGSDQPKLFCCLYKNQGGHYSAFSPYLQLELQGAEGTTPSLPLLPPPNLSVEPSSGIKRGDMIRFHCTVPDPLSQSSSPPTFLLRRTFGQTSSMISQLQAGQASNSEPQPGFFTVGPVGQREEGEYSCIYQINKRTKLVNSSDSNVVKITVTNVLPVPSLVLQQQTDVWSLLCTGSPAYPGATFSLYLENYELPVESRRVRNIQHQATFPVPVQDSPVALYQCQYTVQLGMLWRTSERSVPLAVTRGTSTPASQGVDWPLLLGSISAALLFLFSLVLVVVVAKRKVKAAAEEKKRREEAQFWTQRHTQDHVIDLTLRPISLTPQEWSSRDAETASRSSLWNPFSTFTTPIHSIH</sequence>
<dbReference type="GeneID" id="106515226"/>
<organism evidence="2 3">
    <name type="scientific">Austrofundulus limnaeus</name>
    <name type="common">Annual killifish</name>
    <dbReference type="NCBI Taxonomy" id="52670"/>
    <lineage>
        <taxon>Eukaryota</taxon>
        <taxon>Metazoa</taxon>
        <taxon>Chordata</taxon>
        <taxon>Craniata</taxon>
        <taxon>Vertebrata</taxon>
        <taxon>Euteleostomi</taxon>
        <taxon>Actinopterygii</taxon>
        <taxon>Neopterygii</taxon>
        <taxon>Teleostei</taxon>
        <taxon>Neoteleostei</taxon>
        <taxon>Acanthomorphata</taxon>
        <taxon>Ovalentaria</taxon>
        <taxon>Atherinomorphae</taxon>
        <taxon>Cyprinodontiformes</taxon>
        <taxon>Rivulidae</taxon>
        <taxon>Austrofundulus</taxon>
    </lineage>
</organism>
<evidence type="ECO:0000313" key="3">
    <source>
        <dbReference type="RefSeq" id="XP_013860363.1"/>
    </source>
</evidence>
<dbReference type="SUPFAM" id="SSF48726">
    <property type="entry name" value="Immunoglobulin"/>
    <property type="match status" value="2"/>
</dbReference>
<protein>
    <submittedName>
        <fullName evidence="3">Uncharacterized protein LOC106515226</fullName>
    </submittedName>
</protein>
<accession>A0A2I4AY02</accession>
<gene>
    <name evidence="3" type="primary">LOC106515226</name>
</gene>
<reference evidence="3" key="1">
    <citation type="submission" date="2025-08" db="UniProtKB">
        <authorList>
            <consortium name="RefSeq"/>
        </authorList>
    </citation>
    <scope>IDENTIFICATION</scope>
    <source>
        <strain evidence="3">Quisiro</strain>
        <tissue evidence="3">Liver</tissue>
    </source>
</reference>
<keyword evidence="1" id="KW-0472">Membrane</keyword>
<evidence type="ECO:0000313" key="2">
    <source>
        <dbReference type="Proteomes" id="UP000192220"/>
    </source>
</evidence>
<keyword evidence="1" id="KW-0812">Transmembrane</keyword>
<keyword evidence="2" id="KW-1185">Reference proteome</keyword>
<dbReference type="InterPro" id="IPR040438">
    <property type="entry name" value="HIDE1"/>
</dbReference>
<dbReference type="AlphaFoldDB" id="A0A2I4AY02"/>
<evidence type="ECO:0000256" key="1">
    <source>
        <dbReference type="SAM" id="Phobius"/>
    </source>
</evidence>
<dbReference type="Proteomes" id="UP000192220">
    <property type="component" value="Unplaced"/>
</dbReference>